<accession>A0A6J2X6D2</accession>
<evidence type="ECO:0000256" key="1">
    <source>
        <dbReference type="SAM" id="MobiDB-lite"/>
    </source>
</evidence>
<dbReference type="PROSITE" id="PS51029">
    <property type="entry name" value="MADF"/>
    <property type="match status" value="1"/>
</dbReference>
<dbReference type="PANTHER" id="PTHR21505:SF8">
    <property type="entry name" value="DPT-YFP REPRESSOR BY OVEREXPRESSION, ISOFORM D-RELATED"/>
    <property type="match status" value="1"/>
</dbReference>
<sequence>MEWTRQITSEFIELYKEKICLWKVKDESYLNRHLKRLAYEDLVNFLKSKNFTNITVKDVKTKIQNLRSAFRKESKKIEDSNRSGSGVDNIYSPSLWYYNLLLFTKDQDIPLPLLDNAVSPTSEGEIVEVLIDTSADVSRNMLNSPEFKQREFFAESRKRKISCDSDLTNFMKACTTTLSTPTIQDEYEATCVSFAAKMRKMDTRQQILAESLMHRVITQGLLKKLNEHIDIVDVREFRQHSSIPSKTELWEQSDKVVHTPMASPTGVLSSTSTSAEITALPNTDH</sequence>
<reference evidence="4" key="1">
    <citation type="submission" date="2025-08" db="UniProtKB">
        <authorList>
            <consortium name="RefSeq"/>
        </authorList>
    </citation>
    <scope>IDENTIFICATION</scope>
    <source>
        <tissue evidence="4">Gonads</tissue>
    </source>
</reference>
<evidence type="ECO:0000313" key="4">
    <source>
        <dbReference type="RefSeq" id="XP_030746758.1"/>
    </source>
</evidence>
<keyword evidence="3" id="KW-1185">Reference proteome</keyword>
<dbReference type="KEGG" id="soy:115875441"/>
<feature type="domain" description="MADF" evidence="2">
    <location>
        <begin position="10"/>
        <end position="109"/>
    </location>
</feature>
<dbReference type="InParanoid" id="A0A6J2X6D2"/>
<dbReference type="InterPro" id="IPR006578">
    <property type="entry name" value="MADF-dom"/>
</dbReference>
<dbReference type="PANTHER" id="PTHR21505">
    <property type="entry name" value="MADF DOMAIN-CONTAINING PROTEIN-RELATED"/>
    <property type="match status" value="1"/>
</dbReference>
<dbReference type="RefSeq" id="XP_030746758.1">
    <property type="nucleotide sequence ID" value="XM_030890898.1"/>
</dbReference>
<dbReference type="Proteomes" id="UP000504635">
    <property type="component" value="Unplaced"/>
</dbReference>
<dbReference type="AlphaFoldDB" id="A0A6J2X6D2"/>
<protein>
    <submittedName>
        <fullName evidence="4">Uncharacterized protein LOC115875441</fullName>
    </submittedName>
</protein>
<dbReference type="GeneID" id="115875441"/>
<proteinExistence type="predicted"/>
<feature type="compositionally biased region" description="Polar residues" evidence="1">
    <location>
        <begin position="266"/>
        <end position="276"/>
    </location>
</feature>
<name>A0A6J2X6D2_SITOR</name>
<organism evidence="3 4">
    <name type="scientific">Sitophilus oryzae</name>
    <name type="common">Rice weevil</name>
    <name type="synonym">Curculio oryzae</name>
    <dbReference type="NCBI Taxonomy" id="7048"/>
    <lineage>
        <taxon>Eukaryota</taxon>
        <taxon>Metazoa</taxon>
        <taxon>Ecdysozoa</taxon>
        <taxon>Arthropoda</taxon>
        <taxon>Hexapoda</taxon>
        <taxon>Insecta</taxon>
        <taxon>Pterygota</taxon>
        <taxon>Neoptera</taxon>
        <taxon>Endopterygota</taxon>
        <taxon>Coleoptera</taxon>
        <taxon>Polyphaga</taxon>
        <taxon>Cucujiformia</taxon>
        <taxon>Curculionidae</taxon>
        <taxon>Dryophthorinae</taxon>
        <taxon>Sitophilus</taxon>
    </lineage>
</organism>
<gene>
    <name evidence="4" type="primary">LOC115875441</name>
</gene>
<feature type="region of interest" description="Disordered" evidence="1">
    <location>
        <begin position="260"/>
        <end position="285"/>
    </location>
</feature>
<evidence type="ECO:0000259" key="2">
    <source>
        <dbReference type="PROSITE" id="PS51029"/>
    </source>
</evidence>
<dbReference type="SMART" id="SM00595">
    <property type="entry name" value="MADF"/>
    <property type="match status" value="1"/>
</dbReference>
<dbReference type="Pfam" id="PF10545">
    <property type="entry name" value="MADF_DNA_bdg"/>
    <property type="match status" value="1"/>
</dbReference>
<dbReference type="OrthoDB" id="7476629at2759"/>
<evidence type="ECO:0000313" key="3">
    <source>
        <dbReference type="Proteomes" id="UP000504635"/>
    </source>
</evidence>